<reference evidence="2 3" key="2">
    <citation type="submission" date="2020-03" db="EMBL/GenBank/DDBJ databases">
        <title>Kangsaoukella pontilimi gen. nov., sp. nov., a new member of the family Rhodobacteraceae isolated from a tidal mudflat.</title>
        <authorList>
            <person name="Kim I.S."/>
        </authorList>
    </citation>
    <scope>NUCLEOTIDE SEQUENCE [LARGE SCALE GENOMIC DNA]</scope>
    <source>
        <strain evidence="2 3">GH1-50</strain>
    </source>
</reference>
<dbReference type="PANTHER" id="PTHR12358:SF54">
    <property type="entry name" value="SPHINGOSINE KINASE RELATED PROTEIN"/>
    <property type="match status" value="1"/>
</dbReference>
<dbReference type="AlphaFoldDB" id="A0A7C9IJ54"/>
<evidence type="ECO:0000259" key="1">
    <source>
        <dbReference type="PROSITE" id="PS50146"/>
    </source>
</evidence>
<feature type="domain" description="DAGKc" evidence="1">
    <location>
        <begin position="2"/>
        <end position="132"/>
    </location>
</feature>
<accession>A0A7C9IJ54</accession>
<gene>
    <name evidence="2" type="ORF">GQ651_18020</name>
</gene>
<protein>
    <submittedName>
        <fullName evidence="2">Diacylglycerol kinase</fullName>
    </submittedName>
</protein>
<dbReference type="GO" id="GO:0016301">
    <property type="term" value="F:kinase activity"/>
    <property type="evidence" value="ECO:0007669"/>
    <property type="project" value="UniProtKB-KW"/>
</dbReference>
<dbReference type="PROSITE" id="PS50146">
    <property type="entry name" value="DAGK"/>
    <property type="match status" value="1"/>
</dbReference>
<dbReference type="InterPro" id="IPR017438">
    <property type="entry name" value="ATP-NAD_kinase_N"/>
</dbReference>
<dbReference type="Pfam" id="PF00781">
    <property type="entry name" value="DAGK_cat"/>
    <property type="match status" value="1"/>
</dbReference>
<dbReference type="InterPro" id="IPR050187">
    <property type="entry name" value="Lipid_Phosphate_FormReg"/>
</dbReference>
<evidence type="ECO:0000313" key="3">
    <source>
        <dbReference type="Proteomes" id="UP000480350"/>
    </source>
</evidence>
<proteinExistence type="predicted"/>
<dbReference type="PANTHER" id="PTHR12358">
    <property type="entry name" value="SPHINGOSINE KINASE"/>
    <property type="match status" value="1"/>
</dbReference>
<organism evidence="2 3">
    <name type="scientific">Kangsaoukella pontilimi</name>
    <dbReference type="NCBI Taxonomy" id="2691042"/>
    <lineage>
        <taxon>Bacteria</taxon>
        <taxon>Pseudomonadati</taxon>
        <taxon>Pseudomonadota</taxon>
        <taxon>Alphaproteobacteria</taxon>
        <taxon>Rhodobacterales</taxon>
        <taxon>Paracoccaceae</taxon>
        <taxon>Kangsaoukella</taxon>
    </lineage>
</organism>
<name>A0A7C9IJ54_9RHOB</name>
<sequence>MAKRTDCIVILNQGSGKSEDKPGPSEIERAFSDHGRTVSVLTVSEGDEIAARIAEAVEAAPACIVAAGGDGTICAVAEALKGTEIELGVIPLGTFNYFARRFGLPDDHERAIEVICQGTARPMALGTVNGRVFLNNASLGLYPSILKEREDVYKRWGRSRLAAYWSVLVAMATVSRPLTMHIDVDGEARSEKSPNLFVAMSAYQLDEFGIEGADAIREGKFALLLAPDCGRFMLIWKALRVAMRGVRRGPDFTLVSGRRVTVGTRRSRALVAIDGEREAMRAPFEFEMLENALSVRLPGEAADRGQAA</sequence>
<dbReference type="SUPFAM" id="SSF111331">
    <property type="entry name" value="NAD kinase/diacylglycerol kinase-like"/>
    <property type="match status" value="1"/>
</dbReference>
<dbReference type="EMBL" id="WUPT01000005">
    <property type="protein sequence ID" value="MXQ09747.1"/>
    <property type="molecule type" value="Genomic_DNA"/>
</dbReference>
<keyword evidence="2" id="KW-0808">Transferase</keyword>
<dbReference type="Gene3D" id="3.40.50.10330">
    <property type="entry name" value="Probable inorganic polyphosphate/atp-NAD kinase, domain 1"/>
    <property type="match status" value="1"/>
</dbReference>
<dbReference type="SMART" id="SM00046">
    <property type="entry name" value="DAGKc"/>
    <property type="match status" value="1"/>
</dbReference>
<keyword evidence="3" id="KW-1185">Reference proteome</keyword>
<dbReference type="Proteomes" id="UP000480350">
    <property type="component" value="Unassembled WGS sequence"/>
</dbReference>
<dbReference type="InterPro" id="IPR001206">
    <property type="entry name" value="Diacylglycerol_kinase_cat_dom"/>
</dbReference>
<dbReference type="Gene3D" id="2.60.200.40">
    <property type="match status" value="1"/>
</dbReference>
<dbReference type="RefSeq" id="WP_160765673.1">
    <property type="nucleotide sequence ID" value="NZ_WUPT01000005.1"/>
</dbReference>
<dbReference type="InterPro" id="IPR016064">
    <property type="entry name" value="NAD/diacylglycerol_kinase_sf"/>
</dbReference>
<reference evidence="2 3" key="1">
    <citation type="submission" date="2019-12" db="EMBL/GenBank/DDBJ databases">
        <authorList>
            <person name="Lee S.D."/>
        </authorList>
    </citation>
    <scope>NUCLEOTIDE SEQUENCE [LARGE SCALE GENOMIC DNA]</scope>
    <source>
        <strain evidence="2 3">GH1-50</strain>
    </source>
</reference>
<comment type="caution">
    <text evidence="2">The sequence shown here is derived from an EMBL/GenBank/DDBJ whole genome shotgun (WGS) entry which is preliminary data.</text>
</comment>
<keyword evidence="2" id="KW-0418">Kinase</keyword>
<evidence type="ECO:0000313" key="2">
    <source>
        <dbReference type="EMBL" id="MXQ09747.1"/>
    </source>
</evidence>